<reference evidence="5" key="1">
    <citation type="submission" date="2022-11" db="UniProtKB">
        <authorList>
            <consortium name="WormBaseParasite"/>
        </authorList>
    </citation>
    <scope>IDENTIFICATION</scope>
</reference>
<evidence type="ECO:0000313" key="4">
    <source>
        <dbReference type="Proteomes" id="UP000887581"/>
    </source>
</evidence>
<dbReference type="InterPro" id="IPR051029">
    <property type="entry name" value="mRNA_Capping_Enz/RNA_Phosphat"/>
</dbReference>
<dbReference type="InterPro" id="IPR000340">
    <property type="entry name" value="Dual-sp_phosphatase_cat-dom"/>
</dbReference>
<dbReference type="GO" id="GO:0004651">
    <property type="term" value="F:polynucleotide 5'-phosphatase activity"/>
    <property type="evidence" value="ECO:0007669"/>
    <property type="project" value="TreeGrafter"/>
</dbReference>
<dbReference type="InterPro" id="IPR016130">
    <property type="entry name" value="Tyr_Pase_AS"/>
</dbReference>
<evidence type="ECO:0000313" key="5">
    <source>
        <dbReference type="WBParaSite" id="sdigi.contig70.g3554.t1"/>
    </source>
</evidence>
<protein>
    <submittedName>
        <fullName evidence="5">Tyrosine specific protein phosphatases domain-containing protein</fullName>
    </submittedName>
</protein>
<name>A0A915Q0V7_9BILA</name>
<dbReference type="CDD" id="cd17665">
    <property type="entry name" value="DSP_DUSP11"/>
    <property type="match status" value="1"/>
</dbReference>
<dbReference type="InterPro" id="IPR003595">
    <property type="entry name" value="Tyr_Pase_cat"/>
</dbReference>
<dbReference type="PANTHER" id="PTHR10367:SF9">
    <property type="entry name" value="DUAL-SPECIFICITY PHOSPHATASE 11 (RNA_RNP COMPLEX 1-INTERACTING)"/>
    <property type="match status" value="1"/>
</dbReference>
<feature type="domain" description="Tyrosine specific protein phosphatases" evidence="3">
    <location>
        <begin position="180"/>
        <end position="249"/>
    </location>
</feature>
<dbReference type="SMART" id="SM00195">
    <property type="entry name" value="DSPc"/>
    <property type="match status" value="1"/>
</dbReference>
<dbReference type="Pfam" id="PF00782">
    <property type="entry name" value="DSPc"/>
    <property type="match status" value="1"/>
</dbReference>
<dbReference type="PROSITE" id="PS00383">
    <property type="entry name" value="TYR_PHOSPHATASE_1"/>
    <property type="match status" value="1"/>
</dbReference>
<dbReference type="Gene3D" id="3.90.190.10">
    <property type="entry name" value="Protein tyrosine phosphatase superfamily"/>
    <property type="match status" value="1"/>
</dbReference>
<dbReference type="SMART" id="SM00404">
    <property type="entry name" value="PTPc_motif"/>
    <property type="match status" value="1"/>
</dbReference>
<dbReference type="WBParaSite" id="sdigi.contig70.g3554.t1">
    <property type="protein sequence ID" value="sdigi.contig70.g3554.t1"/>
    <property type="gene ID" value="sdigi.contig70.g3554"/>
</dbReference>
<proteinExistence type="predicted"/>
<keyword evidence="1" id="KW-0378">Hydrolase</keyword>
<dbReference type="GO" id="GO:0004721">
    <property type="term" value="F:phosphoprotein phosphatase activity"/>
    <property type="evidence" value="ECO:0007669"/>
    <property type="project" value="UniProtKB-KW"/>
</dbReference>
<dbReference type="Proteomes" id="UP000887581">
    <property type="component" value="Unplaced"/>
</dbReference>
<sequence>MLSSGCTCLDSACFTFVFNLTSKETSRRVLRELVKMYYVLAKAAIVEVSMNGHLSKSKSSHDYKRCLRQKKCNQRRLPDRWINYDPVGKDMKGTRFVAFKTPLRPNYFVNRSAGFDEQDIFETKTLLNMANAVGKKIGLVIDLTATDKYYDPHEWTDAGVKYDKIWCVGHRVHTQNENIQKFYSTVSDFLSRHIHTGELIGVHCTHGVNRTGYMICRYLIEVDGWDVDSAVKQFEYCRGYKIERKEYIDSLRNDCVSGKHSAMSVDYVGKCVLLDKIFDKQPEHLKNILPCIDLNEFIAST</sequence>
<dbReference type="PANTHER" id="PTHR10367">
    <property type="entry name" value="MRNA-CAPPING ENZYME"/>
    <property type="match status" value="1"/>
</dbReference>
<dbReference type="InterPro" id="IPR020422">
    <property type="entry name" value="TYR_PHOSPHATASE_DUAL_dom"/>
</dbReference>
<dbReference type="PROSITE" id="PS50056">
    <property type="entry name" value="TYR_PHOSPHATASE_2"/>
    <property type="match status" value="1"/>
</dbReference>
<keyword evidence="2" id="KW-0904">Protein phosphatase</keyword>
<evidence type="ECO:0000256" key="2">
    <source>
        <dbReference type="ARBA" id="ARBA00022912"/>
    </source>
</evidence>
<dbReference type="InterPro" id="IPR029021">
    <property type="entry name" value="Prot-tyrosine_phosphatase-like"/>
</dbReference>
<organism evidence="4 5">
    <name type="scientific">Setaria digitata</name>
    <dbReference type="NCBI Taxonomy" id="48799"/>
    <lineage>
        <taxon>Eukaryota</taxon>
        <taxon>Metazoa</taxon>
        <taxon>Ecdysozoa</taxon>
        <taxon>Nematoda</taxon>
        <taxon>Chromadorea</taxon>
        <taxon>Rhabditida</taxon>
        <taxon>Spirurina</taxon>
        <taxon>Spiruromorpha</taxon>
        <taxon>Filarioidea</taxon>
        <taxon>Setariidae</taxon>
        <taxon>Setaria</taxon>
    </lineage>
</organism>
<evidence type="ECO:0000256" key="1">
    <source>
        <dbReference type="ARBA" id="ARBA00022801"/>
    </source>
</evidence>
<dbReference type="InterPro" id="IPR000387">
    <property type="entry name" value="Tyr_Pase_dom"/>
</dbReference>
<dbReference type="AlphaFoldDB" id="A0A915Q0V7"/>
<accession>A0A915Q0V7</accession>
<evidence type="ECO:0000259" key="3">
    <source>
        <dbReference type="PROSITE" id="PS50056"/>
    </source>
</evidence>
<keyword evidence="4" id="KW-1185">Reference proteome</keyword>
<dbReference type="SUPFAM" id="SSF52799">
    <property type="entry name" value="(Phosphotyrosine protein) phosphatases II"/>
    <property type="match status" value="1"/>
</dbReference>